<dbReference type="RefSeq" id="XP_045264035.1">
    <property type="nucleotide sequence ID" value="XM_045404200.1"/>
</dbReference>
<dbReference type="PANTHER" id="PTHR11066:SF34">
    <property type="entry name" value="ACYL-COENZYME A THIOESTERASE 8"/>
    <property type="match status" value="1"/>
</dbReference>
<dbReference type="InterPro" id="IPR029069">
    <property type="entry name" value="HotDog_dom_sf"/>
</dbReference>
<dbReference type="EMBL" id="WVTB01000048">
    <property type="protein sequence ID" value="KAF3804876.1"/>
    <property type="molecule type" value="Genomic_DNA"/>
</dbReference>
<dbReference type="GeneID" id="69011302"/>
<dbReference type="GO" id="GO:0005782">
    <property type="term" value="C:peroxisomal matrix"/>
    <property type="evidence" value="ECO:0007669"/>
    <property type="project" value="UniProtKB-SubCell"/>
</dbReference>
<dbReference type="Gene3D" id="3.10.129.10">
    <property type="entry name" value="Hotdog Thioesterase"/>
    <property type="match status" value="2"/>
</dbReference>
<reference evidence="3" key="1">
    <citation type="journal article" date="2020" name="Phytopathology">
        <title>Genome sequence and comparative analysis of Colletotrichum gloeosporioides isolated from Liriodendron leaves.</title>
        <authorList>
            <person name="Fu F.F."/>
            <person name="Hao Z."/>
            <person name="Wang P."/>
            <person name="Lu Y."/>
            <person name="Xue L.J."/>
            <person name="Wei G."/>
            <person name="Tian Y."/>
            <person name="Baishi H."/>
            <person name="Xu H."/>
            <person name="Shi J."/>
            <person name="Cheng T."/>
            <person name="Wang G."/>
            <person name="Yi Y."/>
            <person name="Chen J."/>
        </authorList>
    </citation>
    <scope>NUCLEOTIDE SEQUENCE</scope>
    <source>
        <strain evidence="3">Lc1</strain>
    </source>
</reference>
<dbReference type="SUPFAM" id="SSF54637">
    <property type="entry name" value="Thioesterase/thiol ester dehydrase-isomerase"/>
    <property type="match status" value="2"/>
</dbReference>
<feature type="domain" description="Acyl-CoA thioesterase-like C-terminal" evidence="2">
    <location>
        <begin position="153"/>
        <end position="299"/>
    </location>
</feature>
<dbReference type="AlphaFoldDB" id="A0A8H4FK42"/>
<evidence type="ECO:0000259" key="1">
    <source>
        <dbReference type="Pfam" id="PF13622"/>
    </source>
</evidence>
<keyword evidence="4" id="KW-1185">Reference proteome</keyword>
<sequence>MTRPKDSVATPQLSPLEEMLKLAETEPDVFTTTANHWRPPGGRGIYGGSIVAQSLVAAQKTVRDGFLCHSMHCQFLIVGNETIPATFTVQRTRDGGSFITRTVQGTQEGKCIFTSTLSFMRAIPSEKQRVQHVPTLPSSRGSPPDESIASTATAVAPQLFPISIEKSNGQPEDAKLQTWIRAPREIAQGGDVEVQQAILAYLSDWVSISITPYVLGLFDFPGGFSKGVETSSLEGSSVGMLSSLGHTIYFHAPARTRADEWILLVGHSPWSGDERCLASARMFAKDGTLLATYVQEGVIRLNGELNGPGVKL</sequence>
<dbReference type="Proteomes" id="UP000613401">
    <property type="component" value="Unassembled WGS sequence"/>
</dbReference>
<evidence type="ECO:0000259" key="2">
    <source>
        <dbReference type="Pfam" id="PF20789"/>
    </source>
</evidence>
<dbReference type="CDD" id="cd03444">
    <property type="entry name" value="Thioesterase_II_repeat1"/>
    <property type="match status" value="1"/>
</dbReference>
<dbReference type="InterPro" id="IPR049450">
    <property type="entry name" value="ACOT8-like_C"/>
</dbReference>
<dbReference type="InterPro" id="IPR003703">
    <property type="entry name" value="Acyl_CoA_thio"/>
</dbReference>
<evidence type="ECO:0000313" key="3">
    <source>
        <dbReference type="EMBL" id="KAF3804876.1"/>
    </source>
</evidence>
<dbReference type="PANTHER" id="PTHR11066">
    <property type="entry name" value="ACYL-COA THIOESTERASE"/>
    <property type="match status" value="1"/>
</dbReference>
<dbReference type="InterPro" id="IPR049449">
    <property type="entry name" value="TesB_ACOT8-like_N"/>
</dbReference>
<protein>
    <submittedName>
        <fullName evidence="3">Acyl-CoA thioesterase 2</fullName>
    </submittedName>
</protein>
<accession>A0A8H4FK42</accession>
<dbReference type="GO" id="GO:0006637">
    <property type="term" value="P:acyl-CoA metabolic process"/>
    <property type="evidence" value="ECO:0007669"/>
    <property type="project" value="InterPro"/>
</dbReference>
<dbReference type="CDD" id="cd03445">
    <property type="entry name" value="Thioesterase_II_repeat2"/>
    <property type="match status" value="1"/>
</dbReference>
<evidence type="ECO:0000313" key="4">
    <source>
        <dbReference type="Proteomes" id="UP000613401"/>
    </source>
</evidence>
<dbReference type="GO" id="GO:0047617">
    <property type="term" value="F:fatty acyl-CoA hydrolase activity"/>
    <property type="evidence" value="ECO:0007669"/>
    <property type="project" value="InterPro"/>
</dbReference>
<name>A0A8H4FK42_COLGL</name>
<dbReference type="Pfam" id="PF20789">
    <property type="entry name" value="4HBT_3C"/>
    <property type="match status" value="1"/>
</dbReference>
<reference evidence="3" key="2">
    <citation type="submission" date="2020-03" db="EMBL/GenBank/DDBJ databases">
        <authorList>
            <person name="Fu F.-F."/>
            <person name="Chen J."/>
        </authorList>
    </citation>
    <scope>NUCLEOTIDE SEQUENCE</scope>
    <source>
        <strain evidence="3">Lc1</strain>
    </source>
</reference>
<organism evidence="3 4">
    <name type="scientific">Colletotrichum gloeosporioides</name>
    <name type="common">Anthracnose fungus</name>
    <name type="synonym">Glomerella cingulata</name>
    <dbReference type="NCBI Taxonomy" id="474922"/>
    <lineage>
        <taxon>Eukaryota</taxon>
        <taxon>Fungi</taxon>
        <taxon>Dikarya</taxon>
        <taxon>Ascomycota</taxon>
        <taxon>Pezizomycotina</taxon>
        <taxon>Sordariomycetes</taxon>
        <taxon>Hypocreomycetidae</taxon>
        <taxon>Glomerellales</taxon>
        <taxon>Glomerellaceae</taxon>
        <taxon>Colletotrichum</taxon>
        <taxon>Colletotrichum gloeosporioides species complex</taxon>
    </lineage>
</organism>
<dbReference type="GO" id="GO:0009062">
    <property type="term" value="P:fatty acid catabolic process"/>
    <property type="evidence" value="ECO:0007669"/>
    <property type="project" value="TreeGrafter"/>
</dbReference>
<gene>
    <name evidence="3" type="ORF">GCG54_00004146</name>
</gene>
<feature type="domain" description="Acyl-CoA thioesterase-like N-terminal HotDog" evidence="1">
    <location>
        <begin position="37"/>
        <end position="120"/>
    </location>
</feature>
<comment type="caution">
    <text evidence="3">The sequence shown here is derived from an EMBL/GenBank/DDBJ whole genome shotgun (WGS) entry which is preliminary data.</text>
</comment>
<dbReference type="Pfam" id="PF13622">
    <property type="entry name" value="4HBT_3"/>
    <property type="match status" value="1"/>
</dbReference>
<proteinExistence type="predicted"/>